<sequence>MSSPRPKTAPSNRATHHYSAKHAQTKENIEILCCCPSCAVPRGWGGAGSDHRCIALINHLPQYRRAGEQEFIGPICGLDLTLDRE</sequence>
<reference evidence="2 3" key="1">
    <citation type="submission" date="2024-01" db="EMBL/GenBank/DDBJ databases">
        <authorList>
            <person name="Waweru B."/>
        </authorList>
    </citation>
    <scope>NUCLEOTIDE SEQUENCE [LARGE SCALE GENOMIC DNA]</scope>
</reference>
<feature type="compositionally biased region" description="Polar residues" evidence="1">
    <location>
        <begin position="1"/>
        <end position="13"/>
    </location>
</feature>
<evidence type="ECO:0000256" key="1">
    <source>
        <dbReference type="SAM" id="MobiDB-lite"/>
    </source>
</evidence>
<keyword evidence="3" id="KW-1185">Reference proteome</keyword>
<accession>A0AAV1RID2</accession>
<evidence type="ECO:0000313" key="2">
    <source>
        <dbReference type="EMBL" id="CAK7335526.1"/>
    </source>
</evidence>
<dbReference type="Proteomes" id="UP001314170">
    <property type="component" value="Unassembled WGS sequence"/>
</dbReference>
<gene>
    <name evidence="2" type="ORF">DCAF_LOCUS10520</name>
</gene>
<feature type="region of interest" description="Disordered" evidence="1">
    <location>
        <begin position="1"/>
        <end position="22"/>
    </location>
</feature>
<protein>
    <recommendedName>
        <fullName evidence="4">Recombination activating protein 1</fullName>
    </recommendedName>
</protein>
<dbReference type="AlphaFoldDB" id="A0AAV1RID2"/>
<evidence type="ECO:0000313" key="3">
    <source>
        <dbReference type="Proteomes" id="UP001314170"/>
    </source>
</evidence>
<comment type="caution">
    <text evidence="2">The sequence shown here is derived from an EMBL/GenBank/DDBJ whole genome shotgun (WGS) entry which is preliminary data.</text>
</comment>
<proteinExistence type="predicted"/>
<dbReference type="EMBL" id="CAWUPB010000994">
    <property type="protein sequence ID" value="CAK7335526.1"/>
    <property type="molecule type" value="Genomic_DNA"/>
</dbReference>
<organism evidence="2 3">
    <name type="scientific">Dovyalis caffra</name>
    <dbReference type="NCBI Taxonomy" id="77055"/>
    <lineage>
        <taxon>Eukaryota</taxon>
        <taxon>Viridiplantae</taxon>
        <taxon>Streptophyta</taxon>
        <taxon>Embryophyta</taxon>
        <taxon>Tracheophyta</taxon>
        <taxon>Spermatophyta</taxon>
        <taxon>Magnoliopsida</taxon>
        <taxon>eudicotyledons</taxon>
        <taxon>Gunneridae</taxon>
        <taxon>Pentapetalae</taxon>
        <taxon>rosids</taxon>
        <taxon>fabids</taxon>
        <taxon>Malpighiales</taxon>
        <taxon>Salicaceae</taxon>
        <taxon>Flacourtieae</taxon>
        <taxon>Dovyalis</taxon>
    </lineage>
</organism>
<evidence type="ECO:0008006" key="4">
    <source>
        <dbReference type="Google" id="ProtNLM"/>
    </source>
</evidence>
<name>A0AAV1RID2_9ROSI</name>